<dbReference type="GeneID" id="28958884"/>
<dbReference type="EMBL" id="DS231697">
    <property type="protein sequence ID" value="KNA96683.1"/>
    <property type="molecule type" value="Genomic_DNA"/>
</dbReference>
<dbReference type="AlphaFoldDB" id="A0A0J9UBH3"/>
<evidence type="ECO:0000313" key="2">
    <source>
        <dbReference type="Proteomes" id="UP000009097"/>
    </source>
</evidence>
<accession>A0A0J9UBH3</accession>
<dbReference type="VEuPathDB" id="FungiDB:FOXG_18178"/>
<organism evidence="1 2">
    <name type="scientific">Fusarium oxysporum f. sp. lycopersici (strain 4287 / CBS 123668 / FGSC 9935 / NRRL 34936)</name>
    <name type="common">Fusarium vascular wilt of tomato</name>
    <dbReference type="NCBI Taxonomy" id="426428"/>
    <lineage>
        <taxon>Eukaryota</taxon>
        <taxon>Fungi</taxon>
        <taxon>Dikarya</taxon>
        <taxon>Ascomycota</taxon>
        <taxon>Pezizomycotina</taxon>
        <taxon>Sordariomycetes</taxon>
        <taxon>Hypocreomycetidae</taxon>
        <taxon>Hypocreales</taxon>
        <taxon>Nectriaceae</taxon>
        <taxon>Fusarium</taxon>
        <taxon>Fusarium oxysporum species complex</taxon>
    </lineage>
</organism>
<protein>
    <submittedName>
        <fullName evidence="1">Uncharacterized protein</fullName>
    </submittedName>
</protein>
<sequence length="59" mass="6488">MDAMKSSWTEVFLHLDDPWQVSEDRWLASKGCKTTSMTLADISNDNIVNDASQPASGGE</sequence>
<reference evidence="1" key="1">
    <citation type="submission" date="2007-04" db="EMBL/GenBank/DDBJ databases">
        <authorList>
            <consortium name="The Broad Institute Genome Sequencing Platform"/>
            <person name="Birren B."/>
            <person name="Lander E."/>
            <person name="Galagan J."/>
            <person name="Nusbaum C."/>
            <person name="Devon K."/>
            <person name="Ma L.-J."/>
            <person name="Jaffe D."/>
            <person name="Butler J."/>
            <person name="Alvarez P."/>
            <person name="Gnerre S."/>
            <person name="Grabherr M."/>
            <person name="Kleber M."/>
            <person name="Mauceli E."/>
            <person name="Brockman W."/>
            <person name="MacCallum I.A."/>
            <person name="Young S."/>
            <person name="LaButti K."/>
            <person name="DeCaprio D."/>
            <person name="Crawford M."/>
            <person name="Koehrsen M."/>
            <person name="Engels R."/>
            <person name="Montgomery P."/>
            <person name="Pearson M."/>
            <person name="Howarth C."/>
            <person name="Larson L."/>
            <person name="White J."/>
            <person name="O'Leary S."/>
            <person name="Kodira C."/>
            <person name="Zeng Q."/>
            <person name="Yandava C."/>
            <person name="Alvarado L."/>
            <person name="Kistler C."/>
            <person name="Shim W.-B."/>
            <person name="Kang S."/>
            <person name="Woloshuk C."/>
        </authorList>
    </citation>
    <scope>NUCLEOTIDE SEQUENCE</scope>
    <source>
        <strain evidence="1">4287</strain>
    </source>
</reference>
<proteinExistence type="predicted"/>
<reference evidence="1" key="2">
    <citation type="journal article" date="2010" name="Nature">
        <title>Comparative genomics reveals mobile pathogenicity chromosomes in Fusarium.</title>
        <authorList>
            <person name="Ma L.J."/>
            <person name="van der Does H.C."/>
            <person name="Borkovich K.A."/>
            <person name="Coleman J.J."/>
            <person name="Daboussi M.J."/>
            <person name="Di Pietro A."/>
            <person name="Dufresne M."/>
            <person name="Freitag M."/>
            <person name="Grabherr M."/>
            <person name="Henrissat B."/>
            <person name="Houterman P.M."/>
            <person name="Kang S."/>
            <person name="Shim W.B."/>
            <person name="Woloshuk C."/>
            <person name="Xie X."/>
            <person name="Xu J.R."/>
            <person name="Antoniw J."/>
            <person name="Baker S.E."/>
            <person name="Bluhm B.H."/>
            <person name="Breakspear A."/>
            <person name="Brown D.W."/>
            <person name="Butchko R.A."/>
            <person name="Chapman S."/>
            <person name="Coulson R."/>
            <person name="Coutinho P.M."/>
            <person name="Danchin E.G."/>
            <person name="Diener A."/>
            <person name="Gale L.R."/>
            <person name="Gardiner D.M."/>
            <person name="Goff S."/>
            <person name="Hammond-Kosack K.E."/>
            <person name="Hilburn K."/>
            <person name="Hua-Van A."/>
            <person name="Jonkers W."/>
            <person name="Kazan K."/>
            <person name="Kodira C.D."/>
            <person name="Koehrsen M."/>
            <person name="Kumar L."/>
            <person name="Lee Y.H."/>
            <person name="Li L."/>
            <person name="Manners J.M."/>
            <person name="Miranda-Saavedra D."/>
            <person name="Mukherjee M."/>
            <person name="Park G."/>
            <person name="Park J."/>
            <person name="Park S.Y."/>
            <person name="Proctor R.H."/>
            <person name="Regev A."/>
            <person name="Ruiz-Roldan M.C."/>
            <person name="Sain D."/>
            <person name="Sakthikumar S."/>
            <person name="Sykes S."/>
            <person name="Schwartz D.C."/>
            <person name="Turgeon B.G."/>
            <person name="Wapinski I."/>
            <person name="Yoder O."/>
            <person name="Young S."/>
            <person name="Zeng Q."/>
            <person name="Zhou S."/>
            <person name="Galagan J."/>
            <person name="Cuomo C.A."/>
            <person name="Kistler H.C."/>
            <person name="Rep M."/>
        </authorList>
    </citation>
    <scope>NUCLEOTIDE SEQUENCE [LARGE SCALE GENOMIC DNA]</scope>
    <source>
        <strain evidence="1">4287</strain>
    </source>
</reference>
<name>A0A0J9UBH3_FUSO4</name>
<gene>
    <name evidence="1" type="ORF">FOXG_18178</name>
</gene>
<dbReference type="RefSeq" id="XP_018234729.1">
    <property type="nucleotide sequence ID" value="XM_018398228.1"/>
</dbReference>
<dbReference type="KEGG" id="fox:FOXG_18178"/>
<evidence type="ECO:0000313" key="1">
    <source>
        <dbReference type="EMBL" id="KNA96683.1"/>
    </source>
</evidence>
<dbReference type="Proteomes" id="UP000009097">
    <property type="component" value="Unassembled WGS sequence"/>
</dbReference>